<accession>A0A5R9J6E7</accession>
<dbReference type="InterPro" id="IPR050114">
    <property type="entry name" value="UPF0173_UPF0282_UlaG_hydrolase"/>
</dbReference>
<reference evidence="2 3" key="1">
    <citation type="submission" date="2019-05" db="EMBL/GenBank/DDBJ databases">
        <authorList>
            <person name="Pankratov T."/>
            <person name="Grouzdev D."/>
        </authorList>
    </citation>
    <scope>NUCLEOTIDE SEQUENCE [LARGE SCALE GENOMIC DNA]</scope>
    <source>
        <strain evidence="2 3">KEBCLARHB70R</strain>
    </source>
</reference>
<dbReference type="InterPro" id="IPR001279">
    <property type="entry name" value="Metallo-B-lactamas"/>
</dbReference>
<gene>
    <name evidence="2" type="ORF">FE263_18650</name>
</gene>
<dbReference type="PANTHER" id="PTHR43546">
    <property type="entry name" value="UPF0173 METAL-DEPENDENT HYDROLASE MJ1163-RELATED"/>
    <property type="match status" value="1"/>
</dbReference>
<proteinExistence type="predicted"/>
<dbReference type="Pfam" id="PF12706">
    <property type="entry name" value="Lactamase_B_2"/>
    <property type="match status" value="1"/>
</dbReference>
<evidence type="ECO:0000259" key="1">
    <source>
        <dbReference type="Pfam" id="PF12706"/>
    </source>
</evidence>
<evidence type="ECO:0000313" key="3">
    <source>
        <dbReference type="Proteomes" id="UP000305654"/>
    </source>
</evidence>
<name>A0A5R9J6E7_9PROT</name>
<keyword evidence="2" id="KW-0378">Hydrolase</keyword>
<organism evidence="2 3">
    <name type="scientific">Lichenicoccus roseus</name>
    <dbReference type="NCBI Taxonomy" id="2683649"/>
    <lineage>
        <taxon>Bacteria</taxon>
        <taxon>Pseudomonadati</taxon>
        <taxon>Pseudomonadota</taxon>
        <taxon>Alphaproteobacteria</taxon>
        <taxon>Acetobacterales</taxon>
        <taxon>Acetobacteraceae</taxon>
        <taxon>Lichenicoccus</taxon>
    </lineage>
</organism>
<dbReference type="OrthoDB" id="9805728at2"/>
<dbReference type="Gene3D" id="3.60.15.10">
    <property type="entry name" value="Ribonuclease Z/Hydroxyacylglutathione hydrolase-like"/>
    <property type="match status" value="1"/>
</dbReference>
<dbReference type="RefSeq" id="WP_138327548.1">
    <property type="nucleotide sequence ID" value="NZ_VCDI01000008.1"/>
</dbReference>
<dbReference type="InterPro" id="IPR036866">
    <property type="entry name" value="RibonucZ/Hydroxyglut_hydro"/>
</dbReference>
<protein>
    <submittedName>
        <fullName evidence="2">MBL fold metallo-hydrolase</fullName>
    </submittedName>
</protein>
<sequence length="297" mass="31515">MRIIRKTLPGSLAAWLAEATAGVALAWLGQAGFALRIDDAVVLIDPYLSDSLARKYRGTRFPHERMMPAPIQPDAFPRVDLVICTHRHGDHMDPNTIQVLADRHPKAFFVIPAPELDHANALGLPAARLVLAVAGEALRPLAGVDLALHPVPAAHEQHRQDALGRHHFLGFGIEAGGRRLYHSGDCIPFPGLADAVRGLGPEVALLPVNGRDSERAAAGVPGNFTLEEAVALCGEAGIGTLIPHHFGLFAFNTVDPGDIDAVAARQAAAGLRPGLLRPDPRHVFLLCKGPAGEVPTA</sequence>
<dbReference type="SUPFAM" id="SSF56281">
    <property type="entry name" value="Metallo-hydrolase/oxidoreductase"/>
    <property type="match status" value="1"/>
</dbReference>
<keyword evidence="3" id="KW-1185">Reference proteome</keyword>
<dbReference type="Proteomes" id="UP000305654">
    <property type="component" value="Unassembled WGS sequence"/>
</dbReference>
<evidence type="ECO:0000313" key="2">
    <source>
        <dbReference type="EMBL" id="TLU71191.1"/>
    </source>
</evidence>
<feature type="domain" description="Metallo-beta-lactamase" evidence="1">
    <location>
        <begin position="42"/>
        <end position="246"/>
    </location>
</feature>
<dbReference type="EMBL" id="VCDI01000008">
    <property type="protein sequence ID" value="TLU71191.1"/>
    <property type="molecule type" value="Genomic_DNA"/>
</dbReference>
<dbReference type="GO" id="GO:0016787">
    <property type="term" value="F:hydrolase activity"/>
    <property type="evidence" value="ECO:0007669"/>
    <property type="project" value="UniProtKB-KW"/>
</dbReference>
<dbReference type="AlphaFoldDB" id="A0A5R9J6E7"/>
<comment type="caution">
    <text evidence="2">The sequence shown here is derived from an EMBL/GenBank/DDBJ whole genome shotgun (WGS) entry which is preliminary data.</text>
</comment>